<evidence type="ECO:0000256" key="3">
    <source>
        <dbReference type="ARBA" id="ARBA00022801"/>
    </source>
</evidence>
<dbReference type="InterPro" id="IPR000209">
    <property type="entry name" value="Peptidase_S8/S53_dom"/>
</dbReference>
<dbReference type="SUPFAM" id="SSF52743">
    <property type="entry name" value="Subtilisin-like"/>
    <property type="match status" value="1"/>
</dbReference>
<evidence type="ECO:0000256" key="4">
    <source>
        <dbReference type="ARBA" id="ARBA00022825"/>
    </source>
</evidence>
<keyword evidence="2 5" id="KW-0645">Protease</keyword>
<evidence type="ECO:0000256" key="2">
    <source>
        <dbReference type="ARBA" id="ARBA00022670"/>
    </source>
</evidence>
<feature type="active site" description="Charge relay system" evidence="5">
    <location>
        <position position="105"/>
    </location>
</feature>
<protein>
    <recommendedName>
        <fullName evidence="6">Peptidase S8/S53 domain-containing protein</fullName>
    </recommendedName>
</protein>
<comment type="similarity">
    <text evidence="1 5">Belongs to the peptidase S8 family.</text>
</comment>
<evidence type="ECO:0000256" key="1">
    <source>
        <dbReference type="ARBA" id="ARBA00011073"/>
    </source>
</evidence>
<dbReference type="KEGG" id="acel:acsn021_29090"/>
<name>A0A6S6R757_9FIRM</name>
<dbReference type="PRINTS" id="PR00723">
    <property type="entry name" value="SUBTILISIN"/>
</dbReference>
<dbReference type="InterPro" id="IPR023827">
    <property type="entry name" value="Peptidase_S8_Asp-AS"/>
</dbReference>
<keyword evidence="4 5" id="KW-0720">Serine protease</keyword>
<evidence type="ECO:0000259" key="6">
    <source>
        <dbReference type="Pfam" id="PF00082"/>
    </source>
</evidence>
<dbReference type="GO" id="GO:0006508">
    <property type="term" value="P:proteolysis"/>
    <property type="evidence" value="ECO:0007669"/>
    <property type="project" value="UniProtKB-KW"/>
</dbReference>
<dbReference type="InterPro" id="IPR036852">
    <property type="entry name" value="Peptidase_S8/S53_dom_sf"/>
</dbReference>
<dbReference type="PROSITE" id="PS00136">
    <property type="entry name" value="SUBTILASE_ASP"/>
    <property type="match status" value="1"/>
</dbReference>
<reference evidence="7 8" key="1">
    <citation type="journal article" date="2016" name="Int. J. Syst. Evol. Microbiol.">
        <title>Descriptions of Anaerotaenia torta gen. nov., sp. nov. and Anaerocolumna cellulosilytica gen. nov., sp. nov. isolated from a methanogenic reactor of cattle waste.</title>
        <authorList>
            <person name="Uek A."/>
            <person name="Ohtaki Y."/>
            <person name="Kaku N."/>
            <person name="Ueki K."/>
        </authorList>
    </citation>
    <scope>NUCLEOTIDE SEQUENCE [LARGE SCALE GENOMIC DNA]</scope>
    <source>
        <strain evidence="7 8">SN021</strain>
    </source>
</reference>
<gene>
    <name evidence="7" type="ORF">acsn021_29090</name>
</gene>
<dbReference type="PANTHER" id="PTHR43806:SF11">
    <property type="entry name" value="CEREVISIN-RELATED"/>
    <property type="match status" value="1"/>
</dbReference>
<sequence length="565" mass="62562">MIQEKGDRIYSNDYADLFIEYSGDEAIFDEFTDATIQIIDYFLAVVRIPVQQINNKTILSMGYSVMPHLNGLISETSNEVTGITKVRNIPNLNLRGAGVLIGIIDTGIDYLNPIFRNADNTTKILTLWDQTIYGENYESNTYYGTEYTKEQINQALLSDNPYDIVPSRDEIGHGTMLAGIAAGNEVPDAGFSGVVPDAELVVVKLKPAKPYLKDFWRIPQDAVCYQDNDILFALEYLEQTAIKYQRPMSICVALGTSLSSHDGREALSRNLTARAENLNFSIVVAAGNEGTAKRHYYGMINPTIGSDKVELFVGANEPGFSMVLFGDSPGIFAIDILSPSGEYIPRIVPILDENREISFIFEQTKILVDYQMVESQSGDQLILFRFTKPSQGIWSFKVFGRGDLSLGFHIWLPMQGFISDNVYFITPNPNTTILSLGNSSVPITVNAYNAETNGIYLNASKGFTRLEKVKPDITAPGVSITAPSLDQSFIQVTGSSPAAAHTAGVAAMLLEWGNIRRNFPLLSTEDIKVLMARGAKRDPANVYPNRDWGYGILDVYNIFRSFRGI</sequence>
<evidence type="ECO:0000313" key="8">
    <source>
        <dbReference type="Proteomes" id="UP000515561"/>
    </source>
</evidence>
<evidence type="ECO:0000256" key="5">
    <source>
        <dbReference type="PROSITE-ProRule" id="PRU01240"/>
    </source>
</evidence>
<feature type="domain" description="Peptidase S8/S53" evidence="6">
    <location>
        <begin position="96"/>
        <end position="292"/>
    </location>
</feature>
<dbReference type="PROSITE" id="PS51892">
    <property type="entry name" value="SUBTILASE"/>
    <property type="match status" value="1"/>
</dbReference>
<dbReference type="RefSeq" id="WP_184094139.1">
    <property type="nucleotide sequence ID" value="NZ_AP023367.1"/>
</dbReference>
<accession>A0A6S6R757</accession>
<dbReference type="InterPro" id="IPR015500">
    <property type="entry name" value="Peptidase_S8_subtilisin-rel"/>
</dbReference>
<dbReference type="GO" id="GO:0004252">
    <property type="term" value="F:serine-type endopeptidase activity"/>
    <property type="evidence" value="ECO:0007669"/>
    <property type="project" value="UniProtKB-UniRule"/>
</dbReference>
<dbReference type="InterPro" id="IPR034045">
    <property type="entry name" value="Pep_S8_CspA-like"/>
</dbReference>
<dbReference type="Gene3D" id="2.60.120.1290">
    <property type="match status" value="1"/>
</dbReference>
<feature type="active site" description="Charge relay system" evidence="5">
    <location>
        <position position="173"/>
    </location>
</feature>
<dbReference type="PANTHER" id="PTHR43806">
    <property type="entry name" value="PEPTIDASE S8"/>
    <property type="match status" value="1"/>
</dbReference>
<dbReference type="PIRSF" id="PIRSF037894">
    <property type="entry name" value="Subtilisin_rel_CspABC"/>
    <property type="match status" value="1"/>
</dbReference>
<dbReference type="InterPro" id="IPR017310">
    <property type="entry name" value="Pept_S8A_subtilisin_clostridia"/>
</dbReference>
<dbReference type="CDD" id="cd07478">
    <property type="entry name" value="Peptidases_S8_CspA-like"/>
    <property type="match status" value="1"/>
</dbReference>
<dbReference type="InterPro" id="IPR050131">
    <property type="entry name" value="Peptidase_S8_subtilisin-like"/>
</dbReference>
<feature type="domain" description="Peptidase S8/S53" evidence="6">
    <location>
        <begin position="430"/>
        <end position="551"/>
    </location>
</feature>
<keyword evidence="3 5" id="KW-0378">Hydrolase</keyword>
<dbReference type="EMBL" id="AP023367">
    <property type="protein sequence ID" value="BCJ95340.1"/>
    <property type="molecule type" value="Genomic_DNA"/>
</dbReference>
<keyword evidence="8" id="KW-1185">Reference proteome</keyword>
<proteinExistence type="inferred from homology"/>
<dbReference type="AlphaFoldDB" id="A0A6S6R757"/>
<dbReference type="Pfam" id="PF00082">
    <property type="entry name" value="Peptidase_S8"/>
    <property type="match status" value="2"/>
</dbReference>
<organism evidence="7 8">
    <name type="scientific">Anaerocolumna cellulosilytica</name>
    <dbReference type="NCBI Taxonomy" id="433286"/>
    <lineage>
        <taxon>Bacteria</taxon>
        <taxon>Bacillati</taxon>
        <taxon>Bacillota</taxon>
        <taxon>Clostridia</taxon>
        <taxon>Lachnospirales</taxon>
        <taxon>Lachnospiraceae</taxon>
        <taxon>Anaerocolumna</taxon>
    </lineage>
</organism>
<dbReference type="Proteomes" id="UP000515561">
    <property type="component" value="Chromosome"/>
</dbReference>
<evidence type="ECO:0000313" key="7">
    <source>
        <dbReference type="EMBL" id="BCJ95340.1"/>
    </source>
</evidence>
<feature type="active site" description="Charge relay system" evidence="5">
    <location>
        <position position="496"/>
    </location>
</feature>
<dbReference type="Gene3D" id="3.40.50.200">
    <property type="entry name" value="Peptidase S8/S53 domain"/>
    <property type="match status" value="1"/>
</dbReference>